<dbReference type="PROSITE" id="PS00746">
    <property type="entry name" value="NIFH_FRXC_1"/>
    <property type="match status" value="1"/>
</dbReference>
<dbReference type="PRINTS" id="PR00091">
    <property type="entry name" value="NITROGNASEII"/>
</dbReference>
<dbReference type="PROSITE" id="PS00692">
    <property type="entry name" value="NIFH_FRXC_2"/>
    <property type="match status" value="1"/>
</dbReference>
<evidence type="ECO:0000313" key="10">
    <source>
        <dbReference type="Proteomes" id="UP000715095"/>
    </source>
</evidence>
<dbReference type="Gene3D" id="3.40.50.300">
    <property type="entry name" value="P-loop containing nucleotide triphosphate hydrolases"/>
    <property type="match status" value="1"/>
</dbReference>
<keyword evidence="5 8" id="KW-0067">ATP-binding</keyword>
<name>A0ABS2DQU3_9BURK</name>
<evidence type="ECO:0000313" key="9">
    <source>
        <dbReference type="EMBL" id="MBM6703659.1"/>
    </source>
</evidence>
<gene>
    <name evidence="9" type="ORF">H6A60_04040</name>
</gene>
<dbReference type="SUPFAM" id="SSF52540">
    <property type="entry name" value="P-loop containing nucleoside triphosphate hydrolases"/>
    <property type="match status" value="1"/>
</dbReference>
<dbReference type="PANTHER" id="PTHR42864">
    <property type="entry name" value="LIGHT-INDEPENDENT PROTOCHLOROPHYLLIDE REDUCTASE IRON-SULFUR ATP-BINDING PROTEIN"/>
    <property type="match status" value="1"/>
</dbReference>
<keyword evidence="8" id="KW-0004">4Fe-4S</keyword>
<dbReference type="InterPro" id="IPR030655">
    <property type="entry name" value="NifH/chlL_CS"/>
</dbReference>
<keyword evidence="3 8" id="KW-0479">Metal-binding</keyword>
<evidence type="ECO:0000256" key="1">
    <source>
        <dbReference type="ARBA" id="ARBA00001966"/>
    </source>
</evidence>
<keyword evidence="7 8" id="KW-0411">Iron-sulfur</keyword>
<evidence type="ECO:0000256" key="3">
    <source>
        <dbReference type="ARBA" id="ARBA00022723"/>
    </source>
</evidence>
<dbReference type="EMBL" id="JACJJC010000004">
    <property type="protein sequence ID" value="MBM6703659.1"/>
    <property type="molecule type" value="Genomic_DNA"/>
</dbReference>
<dbReference type="PIRSF" id="PIRSF000363">
    <property type="entry name" value="Nitrogenase_iron"/>
    <property type="match status" value="1"/>
</dbReference>
<dbReference type="Proteomes" id="UP000715095">
    <property type="component" value="Unassembled WGS sequence"/>
</dbReference>
<dbReference type="PROSITE" id="PS51026">
    <property type="entry name" value="NIFH_FRXC_3"/>
    <property type="match status" value="1"/>
</dbReference>
<protein>
    <submittedName>
        <fullName evidence="9">P-loop NTPase</fullName>
    </submittedName>
</protein>
<proteinExistence type="inferred from homology"/>
<evidence type="ECO:0000256" key="4">
    <source>
        <dbReference type="ARBA" id="ARBA00022741"/>
    </source>
</evidence>
<dbReference type="InterPro" id="IPR000392">
    <property type="entry name" value="NifH/frxC"/>
</dbReference>
<keyword evidence="8" id="KW-0560">Oxidoreductase</keyword>
<evidence type="ECO:0000256" key="5">
    <source>
        <dbReference type="ARBA" id="ARBA00022840"/>
    </source>
</evidence>
<accession>A0ABS2DQU3</accession>
<evidence type="ECO:0000256" key="7">
    <source>
        <dbReference type="ARBA" id="ARBA00023014"/>
    </source>
</evidence>
<keyword evidence="4 8" id="KW-0547">Nucleotide-binding</keyword>
<keyword evidence="6 8" id="KW-0408">Iron</keyword>
<sequence length="277" mass="29392">MLCFALYGKGGIGKSTTSANVALALAESGLKVMLVGCDPKADSTKLLRSGKTVETVLDLLRSHHRSALPLERMVTEGTGGVLLVEAGGPRPGVGCAGRGIIAAFEALKARRAFEIYRPDVVIFDVLGDVVCGGFAMPIREGWAKNVFIVTSGESMALYAASNIAEAVDTFAERGYAKLGGLVLNRRDVPEEREQVEAVAARLKTRIVGDLPRSELVQAADVRGEAVLVTAPESDMAESYRKLAQSILAICRENARAGLVGEGRKAFGIIPETESDFI</sequence>
<comment type="cofactor">
    <cofactor evidence="1">
        <name>[4Fe-4S] cluster</name>
        <dbReference type="ChEBI" id="CHEBI:49883"/>
    </cofactor>
</comment>
<comment type="caution">
    <text evidence="9">The sequence shown here is derived from an EMBL/GenBank/DDBJ whole genome shotgun (WGS) entry which is preliminary data.</text>
</comment>
<organism evidence="9 10">
    <name type="scientific">Sutterella massiliensis</name>
    <dbReference type="NCBI Taxonomy" id="1816689"/>
    <lineage>
        <taxon>Bacteria</taxon>
        <taxon>Pseudomonadati</taxon>
        <taxon>Pseudomonadota</taxon>
        <taxon>Betaproteobacteria</taxon>
        <taxon>Burkholderiales</taxon>
        <taxon>Sutterellaceae</taxon>
        <taxon>Sutterella</taxon>
    </lineage>
</organism>
<evidence type="ECO:0000256" key="2">
    <source>
        <dbReference type="ARBA" id="ARBA00005504"/>
    </source>
</evidence>
<dbReference type="Pfam" id="PF00142">
    <property type="entry name" value="Fer4_NifH"/>
    <property type="match status" value="1"/>
</dbReference>
<dbReference type="CDD" id="cd02040">
    <property type="entry name" value="NifH"/>
    <property type="match status" value="1"/>
</dbReference>
<dbReference type="PANTHER" id="PTHR42864:SF2">
    <property type="entry name" value="LIGHT-INDEPENDENT PROTOCHLOROPHYLLIDE REDUCTASE IRON-SULFUR ATP-BINDING PROTEIN"/>
    <property type="match status" value="1"/>
</dbReference>
<reference evidence="9 10" key="1">
    <citation type="journal article" date="2021" name="Sci. Rep.">
        <title>The distribution of antibiotic resistance genes in chicken gut microbiota commensals.</title>
        <authorList>
            <person name="Juricova H."/>
            <person name="Matiasovicova J."/>
            <person name="Kubasova T."/>
            <person name="Cejkova D."/>
            <person name="Rychlik I."/>
        </authorList>
    </citation>
    <scope>NUCLEOTIDE SEQUENCE [LARGE SCALE GENOMIC DNA]</scope>
    <source>
        <strain evidence="9 10">An829</strain>
    </source>
</reference>
<evidence type="ECO:0000256" key="8">
    <source>
        <dbReference type="RuleBase" id="RU003688"/>
    </source>
</evidence>
<dbReference type="InterPro" id="IPR027417">
    <property type="entry name" value="P-loop_NTPase"/>
</dbReference>
<evidence type="ECO:0000256" key="6">
    <source>
        <dbReference type="ARBA" id="ARBA00023004"/>
    </source>
</evidence>
<keyword evidence="10" id="KW-1185">Reference proteome</keyword>
<comment type="similarity">
    <text evidence="2 8">Belongs to the NifH/BchL/ChlL family.</text>
</comment>